<keyword evidence="1" id="KW-1133">Transmembrane helix</keyword>
<keyword evidence="1" id="KW-0472">Membrane</keyword>
<evidence type="ECO:0000313" key="2">
    <source>
        <dbReference type="EMBL" id="CAE8616370.1"/>
    </source>
</evidence>
<evidence type="ECO:0008006" key="4">
    <source>
        <dbReference type="Google" id="ProtNLM"/>
    </source>
</evidence>
<keyword evidence="1" id="KW-0812">Transmembrane</keyword>
<accession>A0A813FVR5</accession>
<keyword evidence="3" id="KW-1185">Reference proteome</keyword>
<dbReference type="Gene3D" id="3.10.28.10">
    <property type="entry name" value="Homing endonucleases"/>
    <property type="match status" value="1"/>
</dbReference>
<protein>
    <recommendedName>
        <fullName evidence="4">LAGLIDADG endonuclease</fullName>
    </recommendedName>
</protein>
<dbReference type="EMBL" id="CAJNNV010025859">
    <property type="protein sequence ID" value="CAE8616370.1"/>
    <property type="molecule type" value="Genomic_DNA"/>
</dbReference>
<evidence type="ECO:0000256" key="1">
    <source>
        <dbReference type="SAM" id="Phobius"/>
    </source>
</evidence>
<sequence>MLQRAPPAQQDLEYLAGFFDGDGCVTAGWSKGSCRLKVSQVSDRGEASVRFHAAFGGGIYALGQGRGAQKPSVQWPVSGQDGRAAAKWPSMKTAQLQIAAAWPQCPQLRMVDFRKLKQYKLHCHAPDGLSCSWAYIAGFFDAEGCITIPAASIAISLTMTQRNRAILDCILAFLEAEQPGVWRPVSNSGPDYRLKCSLSAASREALQKMLSSGLVVKRQEAEFAPTLNQTNHLEVRESLAKLYGNQSRYLRFDAAGALRAKNMLLLLFVADVGVIAVVVVICC</sequence>
<dbReference type="InterPro" id="IPR027434">
    <property type="entry name" value="Homing_endonucl"/>
</dbReference>
<comment type="caution">
    <text evidence="2">The sequence shown here is derived from an EMBL/GenBank/DDBJ whole genome shotgun (WGS) entry which is preliminary data.</text>
</comment>
<reference evidence="2" key="1">
    <citation type="submission" date="2021-02" db="EMBL/GenBank/DDBJ databases">
        <authorList>
            <person name="Dougan E. K."/>
            <person name="Rhodes N."/>
            <person name="Thang M."/>
            <person name="Chan C."/>
        </authorList>
    </citation>
    <scope>NUCLEOTIDE SEQUENCE</scope>
</reference>
<feature type="transmembrane region" description="Helical" evidence="1">
    <location>
        <begin position="263"/>
        <end position="282"/>
    </location>
</feature>
<dbReference type="OrthoDB" id="415479at2759"/>
<name>A0A813FVR5_POLGL</name>
<dbReference type="AlphaFoldDB" id="A0A813FVR5"/>
<dbReference type="SUPFAM" id="SSF55608">
    <property type="entry name" value="Homing endonucleases"/>
    <property type="match status" value="2"/>
</dbReference>
<dbReference type="Proteomes" id="UP000654075">
    <property type="component" value="Unassembled WGS sequence"/>
</dbReference>
<organism evidence="2 3">
    <name type="scientific">Polarella glacialis</name>
    <name type="common">Dinoflagellate</name>
    <dbReference type="NCBI Taxonomy" id="89957"/>
    <lineage>
        <taxon>Eukaryota</taxon>
        <taxon>Sar</taxon>
        <taxon>Alveolata</taxon>
        <taxon>Dinophyceae</taxon>
        <taxon>Suessiales</taxon>
        <taxon>Suessiaceae</taxon>
        <taxon>Polarella</taxon>
    </lineage>
</organism>
<evidence type="ECO:0000313" key="3">
    <source>
        <dbReference type="Proteomes" id="UP000654075"/>
    </source>
</evidence>
<gene>
    <name evidence="2" type="ORF">PGLA1383_LOCUS34068</name>
</gene>
<proteinExistence type="predicted"/>